<dbReference type="EMBL" id="CP060436">
    <property type="protein sequence ID" value="QPM90121.1"/>
    <property type="molecule type" value="Genomic_DNA"/>
</dbReference>
<reference evidence="1 2" key="1">
    <citation type="submission" date="2020-08" db="EMBL/GenBank/DDBJ databases">
        <title>Genome sequence of Rhodobacteraceae bacterium Lw-13e.</title>
        <authorList>
            <person name="Poehlein A."/>
            <person name="Wolter L."/>
            <person name="Daniel R."/>
            <person name="Brinkhoff T."/>
        </authorList>
    </citation>
    <scope>NUCLEOTIDE SEQUENCE [LARGE SCALE GENOMIC DNA]</scope>
    <source>
        <strain evidence="1 2">Lw-13e</strain>
    </source>
</reference>
<evidence type="ECO:0000313" key="2">
    <source>
        <dbReference type="Proteomes" id="UP000283786"/>
    </source>
</evidence>
<evidence type="ECO:0000313" key="1">
    <source>
        <dbReference type="EMBL" id="QPM90121.1"/>
    </source>
</evidence>
<dbReference type="KEGG" id="palw:PSAL_013550"/>
<keyword evidence="2" id="KW-1185">Reference proteome</keyword>
<dbReference type="AlphaFoldDB" id="A0A418SJ41"/>
<proteinExistence type="predicted"/>
<name>A0A418SJ41_9RHOB</name>
<sequence>MWKNIFFAALLLGIGYIGYDAYRHAVFDKPADLPEGAWTVAVRSGFRGMVTEVPEDRDARRYLVYPNEETPKWYLKTWATCRAITDQERAQYEEHRAREPGLRWEAVCEIDADGETFIRGWIASVPRL</sequence>
<gene>
    <name evidence="1" type="ORF">PSAL_013550</name>
</gene>
<protein>
    <submittedName>
        <fullName evidence="1">Uncharacterized protein</fullName>
    </submittedName>
</protein>
<dbReference type="RefSeq" id="WP_119838309.1">
    <property type="nucleotide sequence ID" value="NZ_CP060436.1"/>
</dbReference>
<dbReference type="OrthoDB" id="7858320at2"/>
<accession>A0A418SJ41</accession>
<organism evidence="1 2">
    <name type="scientific">Pseudooceanicola algae</name>
    <dbReference type="NCBI Taxonomy" id="1537215"/>
    <lineage>
        <taxon>Bacteria</taxon>
        <taxon>Pseudomonadati</taxon>
        <taxon>Pseudomonadota</taxon>
        <taxon>Alphaproteobacteria</taxon>
        <taxon>Rhodobacterales</taxon>
        <taxon>Paracoccaceae</taxon>
        <taxon>Pseudooceanicola</taxon>
    </lineage>
</organism>
<dbReference type="Proteomes" id="UP000283786">
    <property type="component" value="Chromosome"/>
</dbReference>